<sequence length="288" mass="30380">FAHTDTALQPPNPFVFPPFSPVVSSSSPAELEGFSAMAEFGLDLEDGESYLPSGILLGEDTSATAASGEHHRRRPVLQRQSFFSDGVGGLPCYPPELALVARELPPTPMMTKGSRRLVPQNPKPCGNFSASRLRFQEGFEMGCLYSAMASGVAPGFRAAGNGASPAVGRVVLSPEAGVYAVGSGFAYPIHPARSGCSQVHTCARMVQRQQAQARFFSGRAGGKGQKCGGTGVFLPLPRLQGDSWKAKVPRGKGDGAAQKQDHKSAAVAKQGMSLQARTEAGLPQDWTY</sequence>
<protein>
    <submittedName>
        <fullName evidence="2">UPF0284 protein cce_1085</fullName>
    </submittedName>
</protein>
<gene>
    <name evidence="2" type="primary">cce_1085</name>
    <name evidence="2" type="ORF">g.26194</name>
</gene>
<dbReference type="EMBL" id="GDJX01002655">
    <property type="protein sequence ID" value="JAT65281.1"/>
    <property type="molecule type" value="Transcribed_RNA"/>
</dbReference>
<name>A0A1D1ZEQ4_9ARAE</name>
<feature type="region of interest" description="Disordered" evidence="1">
    <location>
        <begin position="243"/>
        <end position="288"/>
    </location>
</feature>
<proteinExistence type="predicted"/>
<evidence type="ECO:0000313" key="2">
    <source>
        <dbReference type="EMBL" id="JAT65281.1"/>
    </source>
</evidence>
<organism evidence="2">
    <name type="scientific">Anthurium amnicola</name>
    <dbReference type="NCBI Taxonomy" id="1678845"/>
    <lineage>
        <taxon>Eukaryota</taxon>
        <taxon>Viridiplantae</taxon>
        <taxon>Streptophyta</taxon>
        <taxon>Embryophyta</taxon>
        <taxon>Tracheophyta</taxon>
        <taxon>Spermatophyta</taxon>
        <taxon>Magnoliopsida</taxon>
        <taxon>Liliopsida</taxon>
        <taxon>Araceae</taxon>
        <taxon>Pothoideae</taxon>
        <taxon>Potheae</taxon>
        <taxon>Anthurium</taxon>
    </lineage>
</organism>
<accession>A0A1D1ZEQ4</accession>
<feature type="non-terminal residue" evidence="2">
    <location>
        <position position="1"/>
    </location>
</feature>
<evidence type="ECO:0000256" key="1">
    <source>
        <dbReference type="SAM" id="MobiDB-lite"/>
    </source>
</evidence>
<reference evidence="2" key="1">
    <citation type="submission" date="2015-07" db="EMBL/GenBank/DDBJ databases">
        <title>Transcriptome Assembly of Anthurium amnicola.</title>
        <authorList>
            <person name="Suzuki J."/>
        </authorList>
    </citation>
    <scope>NUCLEOTIDE SEQUENCE</scope>
</reference>
<dbReference type="AlphaFoldDB" id="A0A1D1ZEQ4"/>